<dbReference type="InterPro" id="IPR027417">
    <property type="entry name" value="P-loop_NTPase"/>
</dbReference>
<dbReference type="PROSITE" id="PS51755">
    <property type="entry name" value="OMPR_PHOB"/>
    <property type="match status" value="1"/>
</dbReference>
<name>A0ABQ5NRD7_9ACTN</name>
<evidence type="ECO:0000259" key="9">
    <source>
        <dbReference type="PROSITE" id="PS51755"/>
    </source>
</evidence>
<dbReference type="SUPFAM" id="SSF46894">
    <property type="entry name" value="C-terminal effector domain of the bipartite response regulators"/>
    <property type="match status" value="1"/>
</dbReference>
<dbReference type="InterPro" id="IPR005158">
    <property type="entry name" value="BTAD"/>
</dbReference>
<dbReference type="Pfam" id="PF00486">
    <property type="entry name" value="Trans_reg_C"/>
    <property type="match status" value="1"/>
</dbReference>
<accession>A0ABQ5NRD7</accession>
<keyword evidence="4 7" id="KW-0238">DNA-binding</keyword>
<keyword evidence="6" id="KW-0802">TPR repeat</keyword>
<reference evidence="10 11" key="1">
    <citation type="submission" date="2022-10" db="EMBL/GenBank/DDBJ databases">
        <title>Draft genome sequence of Streptomyces sp. YSPA8.</title>
        <authorList>
            <person name="Moriuchi R."/>
            <person name="Dohra H."/>
            <person name="Yamamura H."/>
            <person name="Kodani S."/>
        </authorList>
    </citation>
    <scope>NUCLEOTIDE SEQUENCE [LARGE SCALE GENOMIC DNA]</scope>
    <source>
        <strain evidence="10 11">YSPA8</strain>
    </source>
</reference>
<dbReference type="Pfam" id="PF00931">
    <property type="entry name" value="NB-ARC"/>
    <property type="match status" value="1"/>
</dbReference>
<feature type="domain" description="OmpR/PhoB-type" evidence="9">
    <location>
        <begin position="1"/>
        <end position="103"/>
    </location>
</feature>
<feature type="repeat" description="TPR" evidence="6">
    <location>
        <begin position="892"/>
        <end position="925"/>
    </location>
</feature>
<keyword evidence="3" id="KW-0805">Transcription regulation</keyword>
<evidence type="ECO:0000256" key="4">
    <source>
        <dbReference type="ARBA" id="ARBA00023125"/>
    </source>
</evidence>
<evidence type="ECO:0000256" key="7">
    <source>
        <dbReference type="PROSITE-ProRule" id="PRU01091"/>
    </source>
</evidence>
<dbReference type="InterPro" id="IPR036388">
    <property type="entry name" value="WH-like_DNA-bd_sf"/>
</dbReference>
<dbReference type="Gene3D" id="1.10.10.10">
    <property type="entry name" value="Winged helix-like DNA-binding domain superfamily/Winged helix DNA-binding domain"/>
    <property type="match status" value="1"/>
</dbReference>
<proteinExistence type="inferred from homology"/>
<dbReference type="CDD" id="cd15831">
    <property type="entry name" value="BTAD"/>
    <property type="match status" value="1"/>
</dbReference>
<evidence type="ECO:0000313" key="11">
    <source>
        <dbReference type="Proteomes" id="UP001291653"/>
    </source>
</evidence>
<dbReference type="Gene3D" id="3.40.50.300">
    <property type="entry name" value="P-loop containing nucleotide triphosphate hydrolases"/>
    <property type="match status" value="1"/>
</dbReference>
<evidence type="ECO:0000256" key="2">
    <source>
        <dbReference type="ARBA" id="ARBA00023012"/>
    </source>
</evidence>
<dbReference type="PRINTS" id="PR00364">
    <property type="entry name" value="DISEASERSIST"/>
</dbReference>
<evidence type="ECO:0000313" key="10">
    <source>
        <dbReference type="EMBL" id="GLF92936.1"/>
    </source>
</evidence>
<protein>
    <submittedName>
        <fullName evidence="10">NB-ARC domain-containing protein</fullName>
    </submittedName>
</protein>
<dbReference type="InterPro" id="IPR051677">
    <property type="entry name" value="AfsR-DnrI-RedD_regulator"/>
</dbReference>
<keyword evidence="2" id="KW-0902">Two-component regulatory system</keyword>
<dbReference type="SMART" id="SM00028">
    <property type="entry name" value="TPR"/>
    <property type="match status" value="3"/>
</dbReference>
<evidence type="ECO:0000256" key="1">
    <source>
        <dbReference type="ARBA" id="ARBA00005820"/>
    </source>
</evidence>
<evidence type="ECO:0000256" key="5">
    <source>
        <dbReference type="ARBA" id="ARBA00023163"/>
    </source>
</evidence>
<dbReference type="RefSeq" id="WP_323445053.1">
    <property type="nucleotide sequence ID" value="NZ_BSBI01000001.1"/>
</dbReference>
<dbReference type="Proteomes" id="UP001291653">
    <property type="component" value="Unassembled WGS sequence"/>
</dbReference>
<organism evidence="10 11">
    <name type="scientific">Streptomyces yaizuensis</name>
    <dbReference type="NCBI Taxonomy" id="2989713"/>
    <lineage>
        <taxon>Bacteria</taxon>
        <taxon>Bacillati</taxon>
        <taxon>Actinomycetota</taxon>
        <taxon>Actinomycetes</taxon>
        <taxon>Kitasatosporales</taxon>
        <taxon>Streptomycetaceae</taxon>
        <taxon>Streptomyces</taxon>
    </lineage>
</organism>
<keyword evidence="11" id="KW-1185">Reference proteome</keyword>
<dbReference type="Pfam" id="PF13181">
    <property type="entry name" value="TPR_8"/>
    <property type="match status" value="1"/>
</dbReference>
<comment type="caution">
    <text evidence="10">The sequence shown here is derived from an EMBL/GenBank/DDBJ whole genome shotgun (WGS) entry which is preliminary data.</text>
</comment>
<feature type="DNA-binding region" description="OmpR/PhoB-type" evidence="7">
    <location>
        <begin position="1"/>
        <end position="103"/>
    </location>
</feature>
<dbReference type="PROSITE" id="PS50005">
    <property type="entry name" value="TPR"/>
    <property type="match status" value="1"/>
</dbReference>
<gene>
    <name evidence="10" type="ORF">SYYSPA8_01585</name>
</gene>
<dbReference type="InterPro" id="IPR001867">
    <property type="entry name" value="OmpR/PhoB-type_DNA-bd"/>
</dbReference>
<dbReference type="InterPro" id="IPR002182">
    <property type="entry name" value="NB-ARC"/>
</dbReference>
<dbReference type="Gene3D" id="1.25.40.10">
    <property type="entry name" value="Tetratricopeptide repeat domain"/>
    <property type="match status" value="2"/>
</dbReference>
<dbReference type="SMART" id="SM01043">
    <property type="entry name" value="BTAD"/>
    <property type="match status" value="1"/>
</dbReference>
<dbReference type="InterPro" id="IPR011990">
    <property type="entry name" value="TPR-like_helical_dom_sf"/>
</dbReference>
<evidence type="ECO:0000256" key="8">
    <source>
        <dbReference type="SAM" id="MobiDB-lite"/>
    </source>
</evidence>
<dbReference type="InterPro" id="IPR019734">
    <property type="entry name" value="TPR_rpt"/>
</dbReference>
<dbReference type="SMART" id="SM00862">
    <property type="entry name" value="Trans_reg_C"/>
    <property type="match status" value="1"/>
</dbReference>
<dbReference type="PANTHER" id="PTHR35807">
    <property type="entry name" value="TRANSCRIPTIONAL REGULATOR REDD-RELATED"/>
    <property type="match status" value="1"/>
</dbReference>
<feature type="region of interest" description="Disordered" evidence="8">
    <location>
        <begin position="261"/>
        <end position="321"/>
    </location>
</feature>
<comment type="similarity">
    <text evidence="1">Belongs to the AfsR/DnrI/RedD regulatory family.</text>
</comment>
<dbReference type="SUPFAM" id="SSF52540">
    <property type="entry name" value="P-loop containing nucleoside triphosphate hydrolases"/>
    <property type="match status" value="1"/>
</dbReference>
<evidence type="ECO:0000256" key="3">
    <source>
        <dbReference type="ARBA" id="ARBA00023015"/>
    </source>
</evidence>
<dbReference type="Pfam" id="PF03704">
    <property type="entry name" value="BTAD"/>
    <property type="match status" value="1"/>
</dbReference>
<dbReference type="EMBL" id="BSBI01000001">
    <property type="protein sequence ID" value="GLF92936.1"/>
    <property type="molecule type" value="Genomic_DNA"/>
</dbReference>
<evidence type="ECO:0000256" key="6">
    <source>
        <dbReference type="PROSITE-ProRule" id="PRU00339"/>
    </source>
</evidence>
<dbReference type="PANTHER" id="PTHR35807:SF1">
    <property type="entry name" value="TRANSCRIPTIONAL REGULATOR REDD"/>
    <property type="match status" value="1"/>
</dbReference>
<dbReference type="InterPro" id="IPR016032">
    <property type="entry name" value="Sig_transdc_resp-reg_C-effctor"/>
</dbReference>
<sequence length="1048" mass="113265">MNESGPFAFTLLGTVRGRRGTEELALAGPQQRTALAMLLLAEGQPVAMEELIDGLWGADCPRAAATTIRTYVSRIRTVLEPGHRALGGPSLLVSVGSSYALRLPGDGRCLDVTLAEQEVEAAAEARRAGDAARAQSLLRRAADRWQGPPLTGLTGPFAETWRERLTQRYLGVLESRVELDLELGDARAAVTDLTRRTAEHPLRESLRLLLMRALYQCGRQAEALEVFRDIRAVLSRELGIDPDPRLRTLYERILRADPDLLPSPADPAFTDPAAATRAPGPRTPEDSRDTAEPPVPASATPRGTAPTAHIGTRTGVPGTPVPAQLPADTADFTGRDRLVDELLGLLTAPCDPAVRICAISGIGGSGKTALAVHVAHRLRAHFPAGQLFVDLAGVTEHPSDPRTVLGQLLHALGVPETAVPDELEARAALFRTVLSEQRMLVVLDNAAGAEQIRPLLPGYPGCAVIVTSRSRLTAVPAHAVELEPFRPDESLELLTTVIGRDRVRAEPDAARELLATCGHLPLAVRVVACRIVARPRTTIADSLRRLSDERRRLDQLRTGDLDVVACFQLGYDQLAPEPARAFRLLSLPQAETVSLAMAAALLDTDEYEAERVLDELLHTGLLHSPQLGRYRYHDLLRLFARRLTSLTDPEEQVTRALERLLRSLTATVHHAYRSVRPGHRIAGLLDRPADPAPVFPDPRSAHDWFDQEREAVLAVLAQAVRRSPELAAKAAFVLLGLDPLLERAYAWGDVVELCRAVVAATREAGPPDAQAAALYMLSGALWQVSRPGEAADPIERAVGLCRRSGNRVLLAESLNVQALILASPSGYDRRTVALLREARQTHRSVDNPSGEANTLGNLTYAHMTLGEPEEAVRTATAGLALYRGLGDRMGEAQILSHRGTSHRLLGNTDTAMESYTTALELSRELGLRFLEANLLYRIAQTHLAAGAAATGAAVAEEARVLCRELGLARTEARVLVVLGQALAGDGSHQLAGTWLREAVSIFRKLGFTEVEEAERALAALPDAATGNVVPLTRQRPTGKKNLRRVGAE</sequence>
<keyword evidence="5" id="KW-0804">Transcription</keyword>
<feature type="compositionally biased region" description="Low complexity" evidence="8">
    <location>
        <begin position="261"/>
        <end position="280"/>
    </location>
</feature>
<dbReference type="SUPFAM" id="SSF48452">
    <property type="entry name" value="TPR-like"/>
    <property type="match status" value="2"/>
</dbReference>